<feature type="domain" description="Glycosyl hydrolase 94 catalytic" evidence="5">
    <location>
        <begin position="2260"/>
        <end position="2683"/>
    </location>
</feature>
<dbReference type="PANTHER" id="PTHR37469">
    <property type="entry name" value="CELLOBIONIC ACID PHOSPHORYLASE-RELATED"/>
    <property type="match status" value="1"/>
</dbReference>
<dbReference type="InterPro" id="IPR012341">
    <property type="entry name" value="6hp_glycosidase-like_sf"/>
</dbReference>
<dbReference type="Pfam" id="PF17167">
    <property type="entry name" value="Glyco_hydro_94"/>
    <property type="match status" value="1"/>
</dbReference>
<dbReference type="GO" id="GO:0030246">
    <property type="term" value="F:carbohydrate binding"/>
    <property type="evidence" value="ECO:0007669"/>
    <property type="project" value="InterPro"/>
</dbReference>
<organism evidence="6 7">
    <name type="scientific">Simplicispira metamorpha</name>
    <dbReference type="NCBI Taxonomy" id="80881"/>
    <lineage>
        <taxon>Bacteria</taxon>
        <taxon>Pseudomonadati</taxon>
        <taxon>Pseudomonadota</taxon>
        <taxon>Betaproteobacteria</taxon>
        <taxon>Burkholderiales</taxon>
        <taxon>Comamonadaceae</taxon>
        <taxon>Simplicispira</taxon>
    </lineage>
</organism>
<feature type="domain" description="Glycoamylase-like" evidence="4">
    <location>
        <begin position="1210"/>
        <end position="1409"/>
    </location>
</feature>
<dbReference type="Gene3D" id="1.50.10.140">
    <property type="match status" value="1"/>
</dbReference>
<dbReference type="InterPro" id="IPR037018">
    <property type="entry name" value="GH65_N"/>
</dbReference>
<dbReference type="SUPFAM" id="SSF48208">
    <property type="entry name" value="Six-hairpin glycosidases"/>
    <property type="match status" value="1"/>
</dbReference>
<gene>
    <name evidence="6" type="ORF">EV674_10735</name>
</gene>
<dbReference type="Gene3D" id="1.50.10.10">
    <property type="match status" value="1"/>
</dbReference>
<feature type="domain" description="Glycosyl hydrolase 94 supersandwich" evidence="3">
    <location>
        <begin position="1975"/>
        <end position="2241"/>
    </location>
</feature>
<evidence type="ECO:0000313" key="7">
    <source>
        <dbReference type="Proteomes" id="UP000295182"/>
    </source>
</evidence>
<evidence type="ECO:0000259" key="5">
    <source>
        <dbReference type="Pfam" id="PF17167"/>
    </source>
</evidence>
<proteinExistence type="predicted"/>
<dbReference type="EMBL" id="SLXH01000007">
    <property type="protein sequence ID" value="TCP19039.1"/>
    <property type="molecule type" value="Genomic_DNA"/>
</dbReference>
<keyword evidence="1" id="KW-0328">Glycosyltransferase</keyword>
<dbReference type="InterPro" id="IPR008928">
    <property type="entry name" value="6-hairpin_glycosidase_sf"/>
</dbReference>
<dbReference type="RefSeq" id="WP_119012994.1">
    <property type="nucleotide sequence ID" value="NZ_QXNC01000011.1"/>
</dbReference>
<name>A0A4R2NCU4_9BURK</name>
<feature type="domain" description="Glycosyl hydrolase 94 supersandwich" evidence="3">
    <location>
        <begin position="1476"/>
        <end position="1744"/>
    </location>
</feature>
<sequence length="2770" mass="300600">MKKSPQLRWVPSVGSEALALLEPARGAVETPIRAEIFGATRFAQHGRSLGQAHPARVNARAAPFFPRLQDNIRVLREAHAYIALQESAGHHVSPAGDWLMDNFSVVMAQVKEIHDGLPRRYFRDLPVLVEAHLEGLPRVYGVAWAFVAHTDSAFDASLLAHFLNAYQETRELTLGELWALPTTLRVVLIENLRRLSERLATAQAAYAWANQWCDGLCASSRSPITDVQAVMEVMRLRGVGRIFALQILQRLRTDTGTPAPGVSDSTLDAVRQAVAALCPEPASAQVQQQAEQAADDLSVRNAITSLRRLADTDWRQLIAGTSVLVRRMGASPLFQAEREDTQDASLHAIERLARRSGHSELAVADALLALMQSPPAPPPLATEAPAQPVAASPQEAPGYWLQGPGAPALHRALGLGRAMQWPWRVQWQPWALSAYMGTVVLGSLGLTAWFLAQQSGLQGSEGMWLAWALLAFWPASEAVMAVVNRLISESLPPQRLPRLALAEGIPLEHRVLVVIPCMLGDGAGVQALVRQLELHYLANREPQAQFALLSDFADASTPHTPGDAALLQTAQAALEALELRHSAAPLALGRRFLLLHRERRWSDSEQCWMGWERKRGKLEQLVQVLAADTAWPFMDLGACSRLTRTTPYVVTLDSDTGLPPGALRALVGVAAHPLNQPRVDTARRRVVAGHGILQPRLTTPLPAPQAATPFHWLFAGQCGVDPYSAATSEVYQDVFGEGTFSGKGLLHVAAVHAVLSGRLPTGQILSHDLLEGSVARCGGVSDITLMEDAPLHADVASSRVHRWTRGDWQLWPVLLQWRRFGLRTIHGWKMLDNLRRSLVAPMSVLLLWASLASGAVSPWGALALVAAAFAAGPLLGAVAGLAPSHDDVALGRFFRLALADVARALGSACWNLATLLQQGLLLAHAIATALWRTTISRRGLLRWTTAASAQASVQHTLQGLARRHAPVALAALALWSGLWWVGTPWPLLATAVCLLWAGAALWIWAGSRPWKTACTSAPSVADRAYLQGVARDTWRLFERHVGAPSHHLPPDNVQTVPHMMVAQRTSPTNIGLYLLSVACARHFGWISTAELLQRCEATLATLATLQRHRGHFLNWYDTATLAPLPPAYVSSVDSGNLCGHLLALAGACTEAADAGPPTCDAAQAQRLHLLAVQCRRLAEAPEFGFLYDPCRRLLHIGYQVDEQQLDKGFYDLLASESRLASLWAIAKGDVPVAHWIALGRPFYAAGRQAGLRSWSGSMFEYLMPALVLDEPAGSALASAAHAAIHAQQRFGHERCVPWGLSESAYAATDHTLAYQYAPQGVARLALRRTPPDELVVAPYATLLAAMFAPGAAVANLRRLEQLQARADMGFIEALDFTPERQTAGSACTPVHAFMSHHQGMALVALANVLLDGAPRRWTMADARWEAVAPLLQERVPREVSRLPAPEPIPHCIRQPALAPAPAVRDIVPGQSALQPTLLMSNGRYSVALRANGAGWSRFAGADVSRWRDDALRDAYGTFFYLRRHTASGRAAPVSLTQHPAPDAQAHYQASFHSDHACLSARWSDLHTCCTVWVSPEDDIELRRVELHNTSAQTMTVDVVSMWEVSLLGSRTDEAHPAFANLFVSADWDGADQALYLVRKPHVDGQDAVHAVHFIAHTNQPLVRVRAQADRAAWLGRNRDAAHPRAHHGAAQPGAAQAHTGLDPVASLYIQITVPAHASVQTTFATAAATQRAALETLVDRYRQPSVIERSTLMSATFAQARQRDWALPGEERQALQTLSTVLALLHSRPEAPTGTATCELSCDRRTLWRFGLSGERPLIVVDIAALHGVRLVHALTQGLRLWTWGALACDVVILNAEPWSYLMPVQMQLLAQRDSYTADVAAAVPARTCGLQVLHLGDLAPLEQATLRRLARVRLSADGRPLSHHVAELVQWHDASLAERTGKSGAGLAPWVDAVAEQPPEGQFDSASGSFRFSVSATRRPSRPWINVLANPDFGAHISEAGAGYSWAGNSRLQQLTAWSNDPVADPGGENFYVQDLHTHEVWNLGAGAGCAETEYGVEHGRGTTTIRHRRGGVEISATWCVDAVQSLKQVRIVLCNLGPRVVHLRTIGTLEWLLGAQRTDRQSVDTAMQRLPGSASAPTDVLLATQCDAHGGWGGSTAFLVLHSDGPAGARLRDWTCDRRELFDARGQRVFPDRLGARAGPGLDPCAAASTSTTLQPGQIHGCVFVLGHAPTRAGALALAGVCLEQGVLAREAMVRQRWAALLDAVVVDTPDPLFNALTNHWLLYQTVACRLWARAGFYQAGGAFGFRDQLQDAMALAVTAPQLLRQQLRLAASRQFVEGDVQHWWHPPGGAGVRTRCSDDLLWLPYAAAHYVQVSGDAALLEESVPFLDGPPLPAGAQDAYYEPQVSAHEASVYEHCARAIDHSLAVGLHGLPLMGSGDWNDGMNHVGDQGRGESVWLGWFLCRLVEDFSPLAQARGDNQRVARWHSAAQGWRAALQGPAWDGQWFKRAFFDDGTALGTHSALECRIDLIAQAWSVLSGVAPPERQQMAMASVARWLVDDAHGLNRLLEPPLQQSVPHAGYIQAYPPGVRENGGQYAHAGVWKLMAQAQLGDADGAFRTFAQLSPAHRWADPQQSPAYGLEPYVMAADVYTHAPYVGRGGWSWYTGAAAWMHRAAIESICGLRVRAGSVCIVPGLPSHWPMATLTLRRNGRTHRFIVCNAQATTELEQALAQGAQRLQAGQWLVLPEAGDASSHVVLQAPPHNPPASA</sequence>
<keyword evidence="2" id="KW-0808">Transferase</keyword>
<dbReference type="Pfam" id="PF10091">
    <property type="entry name" value="Glycoamylase"/>
    <property type="match status" value="1"/>
</dbReference>
<dbReference type="SUPFAM" id="SSF74650">
    <property type="entry name" value="Galactose mutarotase-like"/>
    <property type="match status" value="2"/>
</dbReference>
<comment type="caution">
    <text evidence="6">The sequence shown here is derived from an EMBL/GenBank/DDBJ whole genome shotgun (WGS) entry which is preliminary data.</text>
</comment>
<dbReference type="InterPro" id="IPR011013">
    <property type="entry name" value="Gal_mutarotase_sf_dom"/>
</dbReference>
<dbReference type="GO" id="GO:0016757">
    <property type="term" value="F:glycosyltransferase activity"/>
    <property type="evidence" value="ECO:0007669"/>
    <property type="project" value="UniProtKB-KW"/>
</dbReference>
<protein>
    <submittedName>
        <fullName evidence="6">Cyclic beta-1,2-glucan synthetase</fullName>
    </submittedName>
</protein>
<evidence type="ECO:0000256" key="2">
    <source>
        <dbReference type="ARBA" id="ARBA00022679"/>
    </source>
</evidence>
<dbReference type="PANTHER" id="PTHR37469:SF2">
    <property type="entry name" value="CELLOBIONIC ACID PHOSPHORYLASE"/>
    <property type="match status" value="1"/>
</dbReference>
<reference evidence="6 7" key="1">
    <citation type="submission" date="2019-03" db="EMBL/GenBank/DDBJ databases">
        <title>Genomic Encyclopedia of Type Strains, Phase IV (KMG-IV): sequencing the most valuable type-strain genomes for metagenomic binning, comparative biology and taxonomic classification.</title>
        <authorList>
            <person name="Goeker M."/>
        </authorList>
    </citation>
    <scope>NUCLEOTIDE SEQUENCE [LARGE SCALE GENOMIC DNA]</scope>
    <source>
        <strain evidence="6 7">DSM 1837</strain>
    </source>
</reference>
<dbReference type="InterPro" id="IPR019282">
    <property type="entry name" value="Glycoamylase-like_cons_dom"/>
</dbReference>
<dbReference type="Pfam" id="PF06165">
    <property type="entry name" value="GH94_b-supersand"/>
    <property type="match status" value="2"/>
</dbReference>
<evidence type="ECO:0000259" key="4">
    <source>
        <dbReference type="Pfam" id="PF10091"/>
    </source>
</evidence>
<dbReference type="InterPro" id="IPR033432">
    <property type="entry name" value="GH94_catalytic"/>
</dbReference>
<evidence type="ECO:0000259" key="3">
    <source>
        <dbReference type="Pfam" id="PF06165"/>
    </source>
</evidence>
<evidence type="ECO:0000256" key="1">
    <source>
        <dbReference type="ARBA" id="ARBA00022676"/>
    </source>
</evidence>
<dbReference type="OrthoDB" id="9769991at2"/>
<keyword evidence="7" id="KW-1185">Reference proteome</keyword>
<dbReference type="Proteomes" id="UP000295182">
    <property type="component" value="Unassembled WGS sequence"/>
</dbReference>
<evidence type="ECO:0000313" key="6">
    <source>
        <dbReference type="EMBL" id="TCP19039.1"/>
    </source>
</evidence>
<accession>A0A4R2NCU4</accession>
<dbReference type="SMART" id="SM01068">
    <property type="entry name" value="CBM_X"/>
    <property type="match status" value="2"/>
</dbReference>
<dbReference type="InterPro" id="IPR052047">
    <property type="entry name" value="GH94_Enzymes"/>
</dbReference>
<dbReference type="InterPro" id="IPR010383">
    <property type="entry name" value="Glyco_hydrolase_94_b-supersand"/>
</dbReference>
<dbReference type="Gene3D" id="2.70.98.40">
    <property type="entry name" value="Glycoside hydrolase, family 65, N-terminal domain"/>
    <property type="match status" value="2"/>
</dbReference>
<dbReference type="GO" id="GO:0005975">
    <property type="term" value="P:carbohydrate metabolic process"/>
    <property type="evidence" value="ECO:0007669"/>
    <property type="project" value="InterPro"/>
</dbReference>